<evidence type="ECO:0008006" key="3">
    <source>
        <dbReference type="Google" id="ProtNLM"/>
    </source>
</evidence>
<evidence type="ECO:0000313" key="1">
    <source>
        <dbReference type="EMBL" id="QDS89937.1"/>
    </source>
</evidence>
<accession>A0A517M4Z0</accession>
<reference evidence="1 2" key="1">
    <citation type="submission" date="2019-02" db="EMBL/GenBank/DDBJ databases">
        <title>Deep-cultivation of Planctomycetes and their phenomic and genomic characterization uncovers novel biology.</title>
        <authorList>
            <person name="Wiegand S."/>
            <person name="Jogler M."/>
            <person name="Boedeker C."/>
            <person name="Pinto D."/>
            <person name="Vollmers J."/>
            <person name="Rivas-Marin E."/>
            <person name="Kohn T."/>
            <person name="Peeters S.H."/>
            <person name="Heuer A."/>
            <person name="Rast P."/>
            <person name="Oberbeckmann S."/>
            <person name="Bunk B."/>
            <person name="Jeske O."/>
            <person name="Meyerdierks A."/>
            <person name="Storesund J.E."/>
            <person name="Kallscheuer N."/>
            <person name="Luecker S."/>
            <person name="Lage O.M."/>
            <person name="Pohl T."/>
            <person name="Merkel B.J."/>
            <person name="Hornburger P."/>
            <person name="Mueller R.-W."/>
            <person name="Bruemmer F."/>
            <person name="Labrenz M."/>
            <person name="Spormann A.M."/>
            <person name="Op den Camp H."/>
            <person name="Overmann J."/>
            <person name="Amann R."/>
            <person name="Jetten M.S.M."/>
            <person name="Mascher T."/>
            <person name="Medema M.H."/>
            <person name="Devos D.P."/>
            <person name="Kaster A.-K."/>
            <person name="Ovreas L."/>
            <person name="Rohde M."/>
            <person name="Galperin M.Y."/>
            <person name="Jogler C."/>
        </authorList>
    </citation>
    <scope>NUCLEOTIDE SEQUENCE [LARGE SCALE GENOMIC DNA]</scope>
    <source>
        <strain evidence="1 2">EC9</strain>
    </source>
</reference>
<dbReference type="AlphaFoldDB" id="A0A517M4Z0"/>
<dbReference type="EMBL" id="CP036261">
    <property type="protein sequence ID" value="QDS89937.1"/>
    <property type="molecule type" value="Genomic_DNA"/>
</dbReference>
<keyword evidence="2" id="KW-1185">Reference proteome</keyword>
<dbReference type="Proteomes" id="UP000319557">
    <property type="component" value="Chromosome"/>
</dbReference>
<proteinExistence type="predicted"/>
<dbReference type="KEGG" id="ruv:EC9_41390"/>
<gene>
    <name evidence="1" type="ORF">EC9_41390</name>
</gene>
<protein>
    <recommendedName>
        <fullName evidence="3">DUF3592 domain-containing protein</fullName>
    </recommendedName>
</protein>
<evidence type="ECO:0000313" key="2">
    <source>
        <dbReference type="Proteomes" id="UP000319557"/>
    </source>
</evidence>
<name>A0A517M4Z0_9BACT</name>
<sequence>MIRSDGRCPLRNVAAHGRRPHNAGHSRRTQISRYEFMTKPIKAHKRGHILAIVMIGIVVWRCHRCIFLEFTGERARATIEEIHESSSRKYGGWSDWYLLLYTGKNGIEHEAKLKAGPFWLRPGYGESLAILYAPDNPSVVAHDSRVFNWSLPLIASCVVFWAMLDPQLKLLKRFETSK</sequence>
<organism evidence="1 2">
    <name type="scientific">Rosistilla ulvae</name>
    <dbReference type="NCBI Taxonomy" id="1930277"/>
    <lineage>
        <taxon>Bacteria</taxon>
        <taxon>Pseudomonadati</taxon>
        <taxon>Planctomycetota</taxon>
        <taxon>Planctomycetia</taxon>
        <taxon>Pirellulales</taxon>
        <taxon>Pirellulaceae</taxon>
        <taxon>Rosistilla</taxon>
    </lineage>
</organism>